<dbReference type="KEGG" id="pbar:105422319"/>
<dbReference type="GeneID" id="105422319"/>
<dbReference type="InterPro" id="IPR045851">
    <property type="entry name" value="AMP-bd_C_sf"/>
</dbReference>
<evidence type="ECO:0000313" key="7">
    <source>
        <dbReference type="Proteomes" id="UP000504615"/>
    </source>
</evidence>
<dbReference type="InterPro" id="IPR000873">
    <property type="entry name" value="AMP-dep_synth/lig_dom"/>
</dbReference>
<evidence type="ECO:0000256" key="1">
    <source>
        <dbReference type="ARBA" id="ARBA00004275"/>
    </source>
</evidence>
<accession>A0A6I9WDW8</accession>
<keyword evidence="3" id="KW-0436">Ligase</keyword>
<dbReference type="PANTHER" id="PTHR24096:SF149">
    <property type="entry name" value="AMP-BINDING DOMAIN-CONTAINING PROTEIN-RELATED"/>
    <property type="match status" value="1"/>
</dbReference>
<dbReference type="GO" id="GO:0016405">
    <property type="term" value="F:CoA-ligase activity"/>
    <property type="evidence" value="ECO:0007669"/>
    <property type="project" value="TreeGrafter"/>
</dbReference>
<dbReference type="AlphaFoldDB" id="A0A6I9WDW8"/>
<evidence type="ECO:0000256" key="3">
    <source>
        <dbReference type="ARBA" id="ARBA00022598"/>
    </source>
</evidence>
<keyword evidence="7" id="KW-1185">Reference proteome</keyword>
<dbReference type="InterPro" id="IPR042099">
    <property type="entry name" value="ANL_N_sf"/>
</dbReference>
<evidence type="ECO:0000256" key="2">
    <source>
        <dbReference type="ARBA" id="ARBA00006432"/>
    </source>
</evidence>
<dbReference type="Gene3D" id="3.40.50.12780">
    <property type="entry name" value="N-terminal domain of ligase-like"/>
    <property type="match status" value="1"/>
</dbReference>
<gene>
    <name evidence="8" type="primary">LOC105422319</name>
</gene>
<evidence type="ECO:0000256" key="4">
    <source>
        <dbReference type="ARBA" id="ARBA00023140"/>
    </source>
</evidence>
<name>A0A6I9WDW8_9HYME</name>
<comment type="subcellular location">
    <subcellularLocation>
        <location evidence="1">Peroxisome</location>
    </subcellularLocation>
</comment>
<keyword evidence="4" id="KW-0576">Peroxisome</keyword>
<feature type="domain" description="AMP-binding enzyme C-terminal" evidence="6">
    <location>
        <begin position="463"/>
        <end position="539"/>
    </location>
</feature>
<dbReference type="SUPFAM" id="SSF56801">
    <property type="entry name" value="Acetyl-CoA synthetase-like"/>
    <property type="match status" value="1"/>
</dbReference>
<evidence type="ECO:0000259" key="6">
    <source>
        <dbReference type="Pfam" id="PF13193"/>
    </source>
</evidence>
<dbReference type="PROSITE" id="PS00455">
    <property type="entry name" value="AMP_BINDING"/>
    <property type="match status" value="1"/>
</dbReference>
<dbReference type="Proteomes" id="UP000504615">
    <property type="component" value="Unplaced"/>
</dbReference>
<dbReference type="InterPro" id="IPR025110">
    <property type="entry name" value="AMP-bd_C"/>
</dbReference>
<proteinExistence type="inferred from homology"/>
<dbReference type="Pfam" id="PF13193">
    <property type="entry name" value="AMP-binding_C"/>
    <property type="match status" value="1"/>
</dbReference>
<protein>
    <submittedName>
        <fullName evidence="8">Luciferin 4-monooxygenase-like</fullName>
    </submittedName>
</protein>
<dbReference type="PANTHER" id="PTHR24096">
    <property type="entry name" value="LONG-CHAIN-FATTY-ACID--COA LIGASE"/>
    <property type="match status" value="1"/>
</dbReference>
<reference evidence="8" key="1">
    <citation type="submission" date="2025-08" db="UniProtKB">
        <authorList>
            <consortium name="RefSeq"/>
        </authorList>
    </citation>
    <scope>IDENTIFICATION</scope>
</reference>
<dbReference type="GO" id="GO:0005777">
    <property type="term" value="C:peroxisome"/>
    <property type="evidence" value="ECO:0007669"/>
    <property type="project" value="UniProtKB-SubCell"/>
</dbReference>
<sequence>MCDQNATINENEVQNSKFKGRIKDNILMGPEIPIHRESVNIAETILKALKSNPNCIGQIDVLTDKQNTYAEMSERSIKCSLWLKKQGVKPGDIIGLCTDNNLDAMIVLLGIIYLNAKCNTWDHELTLMTARYFLSLTSPTIIFTVPQSAASLTEAAKELNMNVKIVVLGKLDGYESVDDILKGHDSREIAEFKCTPISNPDEVGLIVLSSGTTGMPKATEISHSSMHNRLNHVLITGLKGHVCMFTPTIRWQYGVMLAFKAILAGATRIVAPDVVADDVAATTICEYIEKYRITWFATDPFMIIYFVKTDTLDKYRLSTLKLIVTSGSILPKQHQEALAKKLPHVLINNGYGSTDAAGELTAQTKDSKAGSVGFLIPNVQIKITNTETEEILGANKVGEVRVKVPFVMTGYHKNPEATKKAFDSDGWLRTGDLGYYDDDGELFIVGRISDFILFRAINVSPAEIETVILTHPAVFEVAVIGKPHEIDEQHPMAIVSVIPGKTVTEQEIITLVEKNLPDYCRLRGGVKFIDELPHTVTGKVSKKELRNRFAS</sequence>
<feature type="domain" description="AMP-dependent synthetase/ligase" evidence="5">
    <location>
        <begin position="64"/>
        <end position="412"/>
    </location>
</feature>
<dbReference type="Pfam" id="PF00501">
    <property type="entry name" value="AMP-binding"/>
    <property type="match status" value="1"/>
</dbReference>
<dbReference type="InterPro" id="IPR020845">
    <property type="entry name" value="AMP-binding_CS"/>
</dbReference>
<evidence type="ECO:0000313" key="8">
    <source>
        <dbReference type="RefSeq" id="XP_011629958.1"/>
    </source>
</evidence>
<evidence type="ECO:0000259" key="5">
    <source>
        <dbReference type="Pfam" id="PF00501"/>
    </source>
</evidence>
<organism evidence="7 8">
    <name type="scientific">Pogonomyrmex barbatus</name>
    <name type="common">red harvester ant</name>
    <dbReference type="NCBI Taxonomy" id="144034"/>
    <lineage>
        <taxon>Eukaryota</taxon>
        <taxon>Metazoa</taxon>
        <taxon>Ecdysozoa</taxon>
        <taxon>Arthropoda</taxon>
        <taxon>Hexapoda</taxon>
        <taxon>Insecta</taxon>
        <taxon>Pterygota</taxon>
        <taxon>Neoptera</taxon>
        <taxon>Endopterygota</taxon>
        <taxon>Hymenoptera</taxon>
        <taxon>Apocrita</taxon>
        <taxon>Aculeata</taxon>
        <taxon>Formicoidea</taxon>
        <taxon>Formicidae</taxon>
        <taxon>Myrmicinae</taxon>
        <taxon>Pogonomyrmex</taxon>
    </lineage>
</organism>
<comment type="similarity">
    <text evidence="2">Belongs to the ATP-dependent AMP-binding enzyme family.</text>
</comment>
<dbReference type="RefSeq" id="XP_011629958.1">
    <property type="nucleotide sequence ID" value="XM_011631656.2"/>
</dbReference>
<dbReference type="OrthoDB" id="10253869at2759"/>
<dbReference type="Gene3D" id="3.30.300.30">
    <property type="match status" value="1"/>
</dbReference>